<evidence type="ECO:0000313" key="3">
    <source>
        <dbReference type="Proteomes" id="UP000188268"/>
    </source>
</evidence>
<accession>A0A1R3GM21</accession>
<name>A0A1R3GM21_COCAP</name>
<dbReference type="Proteomes" id="UP000188268">
    <property type="component" value="Unassembled WGS sequence"/>
</dbReference>
<comment type="caution">
    <text evidence="2">The sequence shown here is derived from an EMBL/GenBank/DDBJ whole genome shotgun (WGS) entry which is preliminary data.</text>
</comment>
<evidence type="ECO:0000256" key="1">
    <source>
        <dbReference type="SAM" id="MobiDB-lite"/>
    </source>
</evidence>
<reference evidence="2 3" key="1">
    <citation type="submission" date="2013-09" db="EMBL/GenBank/DDBJ databases">
        <title>Corchorus capsularis genome sequencing.</title>
        <authorList>
            <person name="Alam M."/>
            <person name="Haque M.S."/>
            <person name="Islam M.S."/>
            <person name="Emdad E.M."/>
            <person name="Islam M.M."/>
            <person name="Ahmed B."/>
            <person name="Halim A."/>
            <person name="Hossen Q.M.M."/>
            <person name="Hossain M.Z."/>
            <person name="Ahmed R."/>
            <person name="Khan M.M."/>
            <person name="Islam R."/>
            <person name="Rashid M.M."/>
            <person name="Khan S.A."/>
            <person name="Rahman M.S."/>
            <person name="Alam M."/>
        </authorList>
    </citation>
    <scope>NUCLEOTIDE SEQUENCE [LARGE SCALE GENOMIC DNA]</scope>
    <source>
        <strain evidence="3">cv. CVL-1</strain>
        <tissue evidence="2">Whole seedling</tissue>
    </source>
</reference>
<organism evidence="2 3">
    <name type="scientific">Corchorus capsularis</name>
    <name type="common">Jute</name>
    <dbReference type="NCBI Taxonomy" id="210143"/>
    <lineage>
        <taxon>Eukaryota</taxon>
        <taxon>Viridiplantae</taxon>
        <taxon>Streptophyta</taxon>
        <taxon>Embryophyta</taxon>
        <taxon>Tracheophyta</taxon>
        <taxon>Spermatophyta</taxon>
        <taxon>Magnoliopsida</taxon>
        <taxon>eudicotyledons</taxon>
        <taxon>Gunneridae</taxon>
        <taxon>Pentapetalae</taxon>
        <taxon>rosids</taxon>
        <taxon>malvids</taxon>
        <taxon>Malvales</taxon>
        <taxon>Malvaceae</taxon>
        <taxon>Grewioideae</taxon>
        <taxon>Apeibeae</taxon>
        <taxon>Corchorus</taxon>
    </lineage>
</organism>
<keyword evidence="3" id="KW-1185">Reference proteome</keyword>
<dbReference type="Gramene" id="OMO59097">
    <property type="protein sequence ID" value="OMO59097"/>
    <property type="gene ID" value="CCACVL1_25079"/>
</dbReference>
<feature type="region of interest" description="Disordered" evidence="1">
    <location>
        <begin position="1"/>
        <end position="21"/>
    </location>
</feature>
<dbReference type="AlphaFoldDB" id="A0A1R3GM21"/>
<gene>
    <name evidence="2" type="ORF">CCACVL1_25079</name>
</gene>
<dbReference type="EMBL" id="AWWV01014034">
    <property type="protein sequence ID" value="OMO59097.1"/>
    <property type="molecule type" value="Genomic_DNA"/>
</dbReference>
<sequence length="44" mass="4766">ISIHTESGMNTRIPSFRNPTSSAGAVAVRYDPISILLEPCVLHD</sequence>
<evidence type="ECO:0000313" key="2">
    <source>
        <dbReference type="EMBL" id="OMO59097.1"/>
    </source>
</evidence>
<proteinExistence type="predicted"/>
<protein>
    <submittedName>
        <fullName evidence="2">Uncharacterized protein</fullName>
    </submittedName>
</protein>
<feature type="non-terminal residue" evidence="2">
    <location>
        <position position="1"/>
    </location>
</feature>